<reference evidence="2" key="1">
    <citation type="submission" date="2021-10" db="EMBL/GenBank/DDBJ databases">
        <title>Tropical sea cucumber genome reveals ecological adaptation and Cuvierian tubules defense mechanism.</title>
        <authorList>
            <person name="Chen T."/>
        </authorList>
    </citation>
    <scope>NUCLEOTIDE SEQUENCE</scope>
    <source>
        <strain evidence="2">Nanhai2018</strain>
        <tissue evidence="2">Muscle</tissue>
    </source>
</reference>
<organism evidence="2 3">
    <name type="scientific">Holothuria leucospilota</name>
    <name type="common">Black long sea cucumber</name>
    <name type="synonym">Mertensiothuria leucospilota</name>
    <dbReference type="NCBI Taxonomy" id="206669"/>
    <lineage>
        <taxon>Eukaryota</taxon>
        <taxon>Metazoa</taxon>
        <taxon>Echinodermata</taxon>
        <taxon>Eleutherozoa</taxon>
        <taxon>Echinozoa</taxon>
        <taxon>Holothuroidea</taxon>
        <taxon>Aspidochirotacea</taxon>
        <taxon>Aspidochirotida</taxon>
        <taxon>Holothuriidae</taxon>
        <taxon>Holothuria</taxon>
    </lineage>
</organism>
<dbReference type="InterPro" id="IPR036396">
    <property type="entry name" value="Cyt_P450_sf"/>
</dbReference>
<comment type="similarity">
    <text evidence="1">Belongs to the cytochrome P450 family.</text>
</comment>
<dbReference type="PRINTS" id="PR00463">
    <property type="entry name" value="EP450I"/>
</dbReference>
<dbReference type="PRINTS" id="PR00385">
    <property type="entry name" value="P450"/>
</dbReference>
<dbReference type="InterPro" id="IPR002401">
    <property type="entry name" value="Cyt_P450_E_grp-I"/>
</dbReference>
<dbReference type="AlphaFoldDB" id="A0A9Q0YD11"/>
<dbReference type="Pfam" id="PF00067">
    <property type="entry name" value="p450"/>
    <property type="match status" value="1"/>
</dbReference>
<dbReference type="GO" id="GO:0006707">
    <property type="term" value="P:cholesterol catabolic process"/>
    <property type="evidence" value="ECO:0007669"/>
    <property type="project" value="InterPro"/>
</dbReference>
<dbReference type="InterPro" id="IPR001128">
    <property type="entry name" value="Cyt_P450"/>
</dbReference>
<gene>
    <name evidence="2" type="ORF">HOLleu_44634</name>
</gene>
<dbReference type="OrthoDB" id="1470350at2759"/>
<dbReference type="GO" id="GO:0033781">
    <property type="term" value="F:cholesterol 24-hydroxylase activity"/>
    <property type="evidence" value="ECO:0007669"/>
    <property type="project" value="InterPro"/>
</dbReference>
<evidence type="ECO:0000313" key="2">
    <source>
        <dbReference type="EMBL" id="KAJ8017742.1"/>
    </source>
</evidence>
<dbReference type="GO" id="GO:0005506">
    <property type="term" value="F:iron ion binding"/>
    <property type="evidence" value="ECO:0007669"/>
    <property type="project" value="InterPro"/>
</dbReference>
<accession>A0A9Q0YD11</accession>
<dbReference type="PANTHER" id="PTHR24293">
    <property type="entry name" value="CYTOCHROME P450 FAMILY 46 SUBFAMILY A"/>
    <property type="match status" value="1"/>
</dbReference>
<dbReference type="GO" id="GO:0020037">
    <property type="term" value="F:heme binding"/>
    <property type="evidence" value="ECO:0007669"/>
    <property type="project" value="InterPro"/>
</dbReference>
<proteinExistence type="inferred from homology"/>
<dbReference type="EMBL" id="JAIZAY010001064">
    <property type="protein sequence ID" value="KAJ8017742.1"/>
    <property type="molecule type" value="Genomic_DNA"/>
</dbReference>
<name>A0A9Q0YD11_HOLLE</name>
<evidence type="ECO:0000313" key="3">
    <source>
        <dbReference type="Proteomes" id="UP001152320"/>
    </source>
</evidence>
<sequence>MYTASSPWIQMDPRKEARDYRRKVIKAITLLRDVGVRVITDRLEAMKQEKELPKDILSYVIQSAVVEENLSMEEMVDHFLTFFVAGQETTSDLLSFVLICLGKNPHVLKKLLEEVDRVIGDKEVIEYDDIIKLEYMTLVIKETLRLYPPVTGGARLISEDVDILGYKIPAGCSLFVS</sequence>
<dbReference type="Gene3D" id="1.10.630.10">
    <property type="entry name" value="Cytochrome P450"/>
    <property type="match status" value="1"/>
</dbReference>
<dbReference type="InterPro" id="IPR039983">
    <property type="entry name" value="CYP46A1"/>
</dbReference>
<keyword evidence="3" id="KW-1185">Reference proteome</keyword>
<dbReference type="SUPFAM" id="SSF48264">
    <property type="entry name" value="Cytochrome P450"/>
    <property type="match status" value="1"/>
</dbReference>
<evidence type="ECO:0000256" key="1">
    <source>
        <dbReference type="ARBA" id="ARBA00010617"/>
    </source>
</evidence>
<dbReference type="PANTHER" id="PTHR24293:SF0">
    <property type="entry name" value="CYP46A1 PROTEIN-RELATED"/>
    <property type="match status" value="1"/>
</dbReference>
<comment type="caution">
    <text evidence="2">The sequence shown here is derived from an EMBL/GenBank/DDBJ whole genome shotgun (WGS) entry which is preliminary data.</text>
</comment>
<protein>
    <submittedName>
        <fullName evidence="2">Cholesterol 24-hydroxylase</fullName>
    </submittedName>
</protein>
<dbReference type="Proteomes" id="UP001152320">
    <property type="component" value="Unassembled WGS sequence"/>
</dbReference>